<dbReference type="FunFam" id="3.30.1010.10:FF:000007">
    <property type="entry name" value="Phosphatidylinositol 4,5-bisphosphate 3-kinase catalytic subunit"/>
    <property type="match status" value="1"/>
</dbReference>
<dbReference type="PROSITE" id="PS51544">
    <property type="entry name" value="PI3K_ABD"/>
    <property type="match status" value="1"/>
</dbReference>
<evidence type="ECO:0000313" key="42">
    <source>
        <dbReference type="Proteomes" id="UP000728032"/>
    </source>
</evidence>
<keyword evidence="42" id="KW-1185">Reference proteome</keyword>
<dbReference type="InterPro" id="IPR000253">
    <property type="entry name" value="FHA_dom"/>
</dbReference>
<dbReference type="FunFam" id="2.60.200.20:FF:000001">
    <property type="entry name" value="Kinesin family member 1B"/>
    <property type="match status" value="1"/>
</dbReference>
<evidence type="ECO:0000259" key="39">
    <source>
        <dbReference type="PROSITE" id="PS51546"/>
    </source>
</evidence>
<dbReference type="Proteomes" id="UP000728032">
    <property type="component" value="Unassembled WGS sequence"/>
</dbReference>
<accession>A0A7R9LP32</accession>
<keyword evidence="18 30" id="KW-0505">Motor protein</keyword>
<evidence type="ECO:0000259" key="38">
    <source>
        <dbReference type="PROSITE" id="PS51545"/>
    </source>
</evidence>
<evidence type="ECO:0000256" key="10">
    <source>
        <dbReference type="ARBA" id="ARBA00022657"/>
    </source>
</evidence>
<protein>
    <recommendedName>
        <fullName evidence="7">Kinesin-like protein unc-104</fullName>
        <ecNumber evidence="5">2.7.1.137</ecNumber>
        <ecNumber evidence="4">2.7.1.153</ecNumber>
        <ecNumber evidence="6">2.7.11.1</ecNumber>
    </recommendedName>
    <alternativeName>
        <fullName evidence="29">Phosphatidylinositol 4,5-bisphosphate 3-kinase 110 kDa catalytic subunit alpha</fullName>
    </alternativeName>
    <alternativeName>
        <fullName evidence="26">Phosphatidylinositol 4,5-bisphosphate 3-kinase catalytic subunit alpha isoform</fullName>
    </alternativeName>
    <alternativeName>
        <fullName evidence="28">Phosphoinositide-3-kinase catalytic alpha polypeptide</fullName>
    </alternativeName>
    <alternativeName>
        <fullName evidence="27">Serine/threonine protein kinase PIK3CA</fullName>
    </alternativeName>
</protein>
<dbReference type="Gene3D" id="2.60.40.150">
    <property type="entry name" value="C2 domain"/>
    <property type="match status" value="1"/>
</dbReference>
<dbReference type="SUPFAM" id="SSF56112">
    <property type="entry name" value="Protein kinase-like (PK-like)"/>
    <property type="match status" value="1"/>
</dbReference>
<dbReference type="PRINTS" id="PR00380">
    <property type="entry name" value="KINESINHEAVY"/>
</dbReference>
<dbReference type="InterPro" id="IPR036940">
    <property type="entry name" value="PI3/4_kinase_cat_sf"/>
</dbReference>
<feature type="compositionally biased region" description="Polar residues" evidence="33">
    <location>
        <begin position="1400"/>
        <end position="1416"/>
    </location>
</feature>
<dbReference type="SMART" id="SM00143">
    <property type="entry name" value="PI3K_p85B"/>
    <property type="match status" value="1"/>
</dbReference>
<dbReference type="EMBL" id="OC916385">
    <property type="protein sequence ID" value="CAD7644099.1"/>
    <property type="molecule type" value="Genomic_DNA"/>
</dbReference>
<evidence type="ECO:0000256" key="15">
    <source>
        <dbReference type="ARBA" id="ARBA00022840"/>
    </source>
</evidence>
<dbReference type="GO" id="GO:0006909">
    <property type="term" value="P:phagocytosis"/>
    <property type="evidence" value="ECO:0007669"/>
    <property type="project" value="UniProtKB-KW"/>
</dbReference>
<dbReference type="EMBL" id="CAJPVJ010001560">
    <property type="protein sequence ID" value="CAG2164937.1"/>
    <property type="molecule type" value="Genomic_DNA"/>
</dbReference>
<feature type="domain" description="Kinesin motor" evidence="35">
    <location>
        <begin position="1"/>
        <end position="206"/>
    </location>
</feature>
<dbReference type="SMART" id="SM00142">
    <property type="entry name" value="PI3K_C2"/>
    <property type="match status" value="1"/>
</dbReference>
<dbReference type="Gene3D" id="6.10.250.2520">
    <property type="match status" value="1"/>
</dbReference>
<dbReference type="Gene3D" id="3.30.1010.10">
    <property type="entry name" value="Phosphatidylinositol 3-kinase Catalytic Subunit, Chain A, domain 4"/>
    <property type="match status" value="1"/>
</dbReference>
<dbReference type="GO" id="GO:0003777">
    <property type="term" value="F:microtubule motor activity"/>
    <property type="evidence" value="ECO:0007669"/>
    <property type="project" value="InterPro"/>
</dbReference>
<dbReference type="Pfam" id="PF12473">
    <property type="entry name" value="DUF3694"/>
    <property type="match status" value="1"/>
</dbReference>
<evidence type="ECO:0000256" key="30">
    <source>
        <dbReference type="PROSITE-ProRule" id="PRU00283"/>
    </source>
</evidence>
<dbReference type="GO" id="GO:0010975">
    <property type="term" value="P:regulation of neuron projection development"/>
    <property type="evidence" value="ECO:0007669"/>
    <property type="project" value="UniProtKB-ARBA"/>
</dbReference>
<evidence type="ECO:0000256" key="26">
    <source>
        <dbReference type="ARBA" id="ARBA00073893"/>
    </source>
</evidence>
<evidence type="ECO:0000259" key="34">
    <source>
        <dbReference type="PROSITE" id="PS50003"/>
    </source>
</evidence>
<dbReference type="Pfam" id="PF16183">
    <property type="entry name" value="Kinesin_assoc"/>
    <property type="match status" value="2"/>
</dbReference>
<name>A0A7R9LP32_9ACAR</name>
<dbReference type="GO" id="GO:0005874">
    <property type="term" value="C:microtubule"/>
    <property type="evidence" value="ECO:0007669"/>
    <property type="project" value="UniProtKB-KW"/>
</dbReference>
<evidence type="ECO:0000256" key="31">
    <source>
        <dbReference type="PROSITE-ProRule" id="PRU00880"/>
    </source>
</evidence>
<feature type="domain" description="C2 PI3K-type" evidence="40">
    <location>
        <begin position="1934"/>
        <end position="2088"/>
    </location>
</feature>
<dbReference type="EC" id="2.7.1.153" evidence="4"/>
<dbReference type="Pfam" id="PF00454">
    <property type="entry name" value="PI3_PI4_kinase"/>
    <property type="match status" value="1"/>
</dbReference>
<dbReference type="InterPro" id="IPR001849">
    <property type="entry name" value="PH_domain"/>
</dbReference>
<dbReference type="Gene3D" id="2.60.200.20">
    <property type="match status" value="1"/>
</dbReference>
<evidence type="ECO:0000313" key="41">
    <source>
        <dbReference type="EMBL" id="CAD7644099.1"/>
    </source>
</evidence>
<dbReference type="Gene3D" id="3.40.850.10">
    <property type="entry name" value="Kinesin motor domain"/>
    <property type="match status" value="3"/>
</dbReference>
<dbReference type="PROSITE" id="PS00915">
    <property type="entry name" value="PI3_4_KINASE_1"/>
    <property type="match status" value="1"/>
</dbReference>
<evidence type="ECO:0000256" key="16">
    <source>
        <dbReference type="ARBA" id="ARBA00022907"/>
    </source>
</evidence>
<evidence type="ECO:0000256" key="11">
    <source>
        <dbReference type="ARBA" id="ARBA00022679"/>
    </source>
</evidence>
<feature type="region of interest" description="Disordered" evidence="33">
    <location>
        <begin position="1392"/>
        <end position="1428"/>
    </location>
</feature>
<dbReference type="InterPro" id="IPR035892">
    <property type="entry name" value="C2_domain_sf"/>
</dbReference>
<dbReference type="GO" id="GO:0005942">
    <property type="term" value="C:phosphatidylinositol 3-kinase complex"/>
    <property type="evidence" value="ECO:0007669"/>
    <property type="project" value="UniProtKB-ARBA"/>
</dbReference>
<comment type="similarity">
    <text evidence="31">Belongs to the PI3/PI4-kinase family.</text>
</comment>
<feature type="binding site" evidence="30">
    <location>
        <begin position="17"/>
        <end position="24"/>
    </location>
    <ligand>
        <name>ATP</name>
        <dbReference type="ChEBI" id="CHEBI:30616"/>
    </ligand>
</feature>
<evidence type="ECO:0000256" key="20">
    <source>
        <dbReference type="ARBA" id="ARBA00023981"/>
    </source>
</evidence>
<keyword evidence="11" id="KW-0808">Transferase</keyword>
<dbReference type="PROSITE" id="PS51546">
    <property type="entry name" value="PI3K_RBD"/>
    <property type="match status" value="1"/>
</dbReference>
<dbReference type="CDD" id="cd22705">
    <property type="entry name" value="FHA_KIF1"/>
    <property type="match status" value="1"/>
</dbReference>
<evidence type="ECO:0000256" key="22">
    <source>
        <dbReference type="ARBA" id="ARBA00048977"/>
    </source>
</evidence>
<evidence type="ECO:0000256" key="12">
    <source>
        <dbReference type="ARBA" id="ARBA00022701"/>
    </source>
</evidence>
<feature type="domain" description="PI3K-RBD" evidence="39">
    <location>
        <begin position="1789"/>
        <end position="1885"/>
    </location>
</feature>
<comment type="pathway">
    <text evidence="3">Lipid metabolism.</text>
</comment>
<keyword evidence="12" id="KW-0493">Microtubule</keyword>
<comment type="caution">
    <text evidence="30">Lacks conserved residue(s) required for the propagation of feature annotation.</text>
</comment>
<dbReference type="GO" id="GO:0030425">
    <property type="term" value="C:dendrite"/>
    <property type="evidence" value="ECO:0007669"/>
    <property type="project" value="UniProtKB-ARBA"/>
</dbReference>
<keyword evidence="8" id="KW-0963">Cytoplasm</keyword>
<dbReference type="GO" id="GO:0004674">
    <property type="term" value="F:protein serine/threonine kinase activity"/>
    <property type="evidence" value="ECO:0007669"/>
    <property type="project" value="UniProtKB-KW"/>
</dbReference>
<keyword evidence="13 30" id="KW-0547">Nucleotide-binding</keyword>
<dbReference type="GO" id="GO:0051960">
    <property type="term" value="P:regulation of nervous system development"/>
    <property type="evidence" value="ECO:0007669"/>
    <property type="project" value="UniProtKB-ARBA"/>
</dbReference>
<dbReference type="SUPFAM" id="SSF54236">
    <property type="entry name" value="Ubiquitin-like"/>
    <property type="match status" value="1"/>
</dbReference>
<comment type="catalytic activity">
    <reaction evidence="21">
        <text>a 1,2-diacyl-sn-glycero-3-phospho-(1D-myo-inositol) + ATP = a 1,2-diacyl-sn-glycero-3-phospho-(1D-myo-inositol-3-phosphate) + ADP + H(+)</text>
        <dbReference type="Rhea" id="RHEA:12709"/>
        <dbReference type="ChEBI" id="CHEBI:15378"/>
        <dbReference type="ChEBI" id="CHEBI:30616"/>
        <dbReference type="ChEBI" id="CHEBI:57880"/>
        <dbReference type="ChEBI" id="CHEBI:58088"/>
        <dbReference type="ChEBI" id="CHEBI:456216"/>
        <dbReference type="EC" id="2.7.1.137"/>
    </reaction>
    <physiologicalReaction direction="left-to-right" evidence="21">
        <dbReference type="Rhea" id="RHEA:12710"/>
    </physiologicalReaction>
</comment>
<dbReference type="GO" id="GO:0008582">
    <property type="term" value="P:regulation of synaptic assembly at neuromuscular junction"/>
    <property type="evidence" value="ECO:0007669"/>
    <property type="project" value="UniProtKB-ARBA"/>
</dbReference>
<keyword evidence="19" id="KW-0206">Cytoskeleton</keyword>
<gene>
    <name evidence="41" type="ORF">ONB1V03_LOCUS4484</name>
</gene>
<dbReference type="SMART" id="SM00144">
    <property type="entry name" value="PI3K_rbd"/>
    <property type="match status" value="1"/>
</dbReference>
<dbReference type="SMART" id="SM00145">
    <property type="entry name" value="PI3Ka"/>
    <property type="match status" value="1"/>
</dbReference>
<dbReference type="Pfam" id="PF00792">
    <property type="entry name" value="PI3K_C2"/>
    <property type="match status" value="1"/>
</dbReference>
<dbReference type="InterPro" id="IPR036961">
    <property type="entry name" value="Kinesin_motor_dom_sf"/>
</dbReference>
<dbReference type="Pfam" id="PF12423">
    <property type="entry name" value="KIF1B"/>
    <property type="match status" value="1"/>
</dbReference>
<evidence type="ECO:0000259" key="37">
    <source>
        <dbReference type="PROSITE" id="PS51544"/>
    </source>
</evidence>
<evidence type="ECO:0000256" key="23">
    <source>
        <dbReference type="ARBA" id="ARBA00050641"/>
    </source>
</evidence>
<dbReference type="Pfam" id="PF00613">
    <property type="entry name" value="PI3Ka"/>
    <property type="match status" value="1"/>
</dbReference>
<keyword evidence="14" id="KW-0418">Kinase</keyword>
<evidence type="ECO:0000256" key="21">
    <source>
        <dbReference type="ARBA" id="ARBA00023985"/>
    </source>
</evidence>
<dbReference type="InterPro" id="IPR001263">
    <property type="entry name" value="PI3K_accessory_dom"/>
</dbReference>
<dbReference type="CDD" id="cd01233">
    <property type="entry name" value="PH_KIFIA_KIFIB"/>
    <property type="match status" value="1"/>
</dbReference>
<dbReference type="PROSITE" id="PS50067">
    <property type="entry name" value="KINESIN_MOTOR_2"/>
    <property type="match status" value="2"/>
</dbReference>
<feature type="domain" description="PI3K-ABD" evidence="37">
    <location>
        <begin position="1623"/>
        <end position="1712"/>
    </location>
</feature>
<evidence type="ECO:0000259" key="35">
    <source>
        <dbReference type="PROSITE" id="PS50067"/>
    </source>
</evidence>
<dbReference type="InterPro" id="IPR018936">
    <property type="entry name" value="PI3/4_kinase_CS"/>
</dbReference>
<dbReference type="PROSITE" id="PS00411">
    <property type="entry name" value="KINESIN_MOTOR_1"/>
    <property type="match status" value="1"/>
</dbReference>
<comment type="similarity">
    <text evidence="30">Belongs to the TRAFAC class myosin-kinesin ATPase superfamily. Kinesin family.</text>
</comment>
<evidence type="ECO:0000256" key="14">
    <source>
        <dbReference type="ARBA" id="ARBA00022777"/>
    </source>
</evidence>
<evidence type="ECO:0000256" key="9">
    <source>
        <dbReference type="ARBA" id="ARBA00022527"/>
    </source>
</evidence>
<feature type="domain" description="Kinesin motor" evidence="35">
    <location>
        <begin position="207"/>
        <end position="238"/>
    </location>
</feature>
<keyword evidence="10" id="KW-0037">Angiogenesis</keyword>
<dbReference type="GO" id="GO:0005524">
    <property type="term" value="F:ATP binding"/>
    <property type="evidence" value="ECO:0007669"/>
    <property type="project" value="UniProtKB-UniRule"/>
</dbReference>
<evidence type="ECO:0000256" key="1">
    <source>
        <dbReference type="ARBA" id="ARBA00004245"/>
    </source>
</evidence>
<dbReference type="InterPro" id="IPR029071">
    <property type="entry name" value="Ubiquitin-like_domsf"/>
</dbReference>
<dbReference type="GO" id="GO:0016303">
    <property type="term" value="F:1-phosphatidylinositol-3-kinase activity"/>
    <property type="evidence" value="ECO:0007669"/>
    <property type="project" value="UniProtKB-EC"/>
</dbReference>
<comment type="catalytic activity">
    <reaction evidence="23">
        <text>1,2-dioctanoyl-sn-glycero-3-phospho-(1D-myo-inositol-4,5-bisphosphate) + ATP = 1,2-dioctanoyl-sn-glycero-3-phospho-(1D-myo-inositol-3,4,5-trisphosphate) + ADP + H(+)</text>
        <dbReference type="Rhea" id="RHEA:55632"/>
        <dbReference type="ChEBI" id="CHEBI:15378"/>
        <dbReference type="ChEBI" id="CHEBI:30616"/>
        <dbReference type="ChEBI" id="CHEBI:83416"/>
        <dbReference type="ChEBI" id="CHEBI:83419"/>
        <dbReference type="ChEBI" id="CHEBI:456216"/>
    </reaction>
    <physiologicalReaction direction="left-to-right" evidence="23">
        <dbReference type="Rhea" id="RHEA:55633"/>
    </physiologicalReaction>
</comment>
<dbReference type="GO" id="GO:0051222">
    <property type="term" value="P:positive regulation of protein transport"/>
    <property type="evidence" value="ECO:0007669"/>
    <property type="project" value="UniProtKB-ARBA"/>
</dbReference>
<evidence type="ECO:0000256" key="8">
    <source>
        <dbReference type="ARBA" id="ARBA00022490"/>
    </source>
</evidence>
<dbReference type="PANTHER" id="PTHR47117">
    <property type="entry name" value="STAR-RELATED LIPID TRANSFER PROTEIN 9"/>
    <property type="match status" value="1"/>
</dbReference>
<evidence type="ECO:0000256" key="25">
    <source>
        <dbReference type="ARBA" id="ARBA00065166"/>
    </source>
</evidence>
<dbReference type="CDD" id="cd05165">
    <property type="entry name" value="PI3Kc_I"/>
    <property type="match status" value="1"/>
</dbReference>
<comment type="pathway">
    <text evidence="2">Phospholipid metabolism; phosphatidylinositol phosphate biosynthesis.</text>
</comment>
<dbReference type="Pfam" id="PF00794">
    <property type="entry name" value="PI3K_rbd"/>
    <property type="match status" value="1"/>
</dbReference>
<dbReference type="InterPro" id="IPR042236">
    <property type="entry name" value="PI3K_accessory_sf"/>
</dbReference>
<evidence type="ECO:0000256" key="27">
    <source>
        <dbReference type="ARBA" id="ARBA00076072"/>
    </source>
</evidence>
<dbReference type="SMART" id="SM00146">
    <property type="entry name" value="PI3Kc"/>
    <property type="match status" value="1"/>
</dbReference>
<dbReference type="Gene3D" id="1.10.1070.11">
    <property type="entry name" value="Phosphatidylinositol 3-/4-kinase, catalytic domain"/>
    <property type="match status" value="1"/>
</dbReference>
<dbReference type="EC" id="2.7.1.137" evidence="5"/>
<evidence type="ECO:0000256" key="3">
    <source>
        <dbReference type="ARBA" id="ARBA00005189"/>
    </source>
</evidence>
<dbReference type="GO" id="GO:0040012">
    <property type="term" value="P:regulation of locomotion"/>
    <property type="evidence" value="ECO:0007669"/>
    <property type="project" value="UniProtKB-ARBA"/>
</dbReference>
<dbReference type="InterPro" id="IPR000403">
    <property type="entry name" value="PI3/4_kinase_cat_dom"/>
</dbReference>
<dbReference type="GO" id="GO:0008017">
    <property type="term" value="F:microtubule binding"/>
    <property type="evidence" value="ECO:0007669"/>
    <property type="project" value="InterPro"/>
</dbReference>
<evidence type="ECO:0000256" key="29">
    <source>
        <dbReference type="ARBA" id="ARBA00083121"/>
    </source>
</evidence>
<evidence type="ECO:0000256" key="33">
    <source>
        <dbReference type="SAM" id="MobiDB-lite"/>
    </source>
</evidence>
<dbReference type="SUPFAM" id="SSF49879">
    <property type="entry name" value="SMAD/FHA domain"/>
    <property type="match status" value="1"/>
</dbReference>
<dbReference type="PROSITE" id="PS51547">
    <property type="entry name" value="C2_PI3K"/>
    <property type="match status" value="1"/>
</dbReference>
<dbReference type="Gene3D" id="3.10.20.90">
    <property type="entry name" value="Phosphatidylinositol 3-kinase Catalytic Subunit, Chain A, domain 1"/>
    <property type="match status" value="2"/>
</dbReference>
<comment type="subunit">
    <text evidence="25">Heterodimer of a catalytic subunit PIK3CA and a p85 regulatory subunit (PIK3R1, PIK3R2 or PIK3R3). Interacts with IRS1 in nuclear extracts. Interacts with RUFY3. Interacts with RASD2. Interacts with APPL1. Interacts with HRAS and KRAS. Interaction with HRAS/KRAS is required for PI3K pathway signaling and cell proliferation stimulated by EGF and FGF2. Interacts with FAM83B; activates the PI3K/AKT signaling cascade.</text>
</comment>
<dbReference type="Pfam" id="PF00225">
    <property type="entry name" value="Kinesin"/>
    <property type="match status" value="1"/>
</dbReference>
<dbReference type="Pfam" id="PF00169">
    <property type="entry name" value="PH"/>
    <property type="match status" value="1"/>
</dbReference>
<dbReference type="InterPro" id="IPR032405">
    <property type="entry name" value="Kinesin_assoc"/>
</dbReference>
<evidence type="ECO:0000256" key="7">
    <source>
        <dbReference type="ARBA" id="ARBA00020751"/>
    </source>
</evidence>
<evidence type="ECO:0000256" key="28">
    <source>
        <dbReference type="ARBA" id="ARBA00078524"/>
    </source>
</evidence>
<dbReference type="SMART" id="SM00129">
    <property type="entry name" value="KISc"/>
    <property type="match status" value="1"/>
</dbReference>
<evidence type="ECO:0000256" key="18">
    <source>
        <dbReference type="ARBA" id="ARBA00023175"/>
    </source>
</evidence>
<dbReference type="GO" id="GO:0098793">
    <property type="term" value="C:presynapse"/>
    <property type="evidence" value="ECO:0007669"/>
    <property type="project" value="UniProtKB-ARBA"/>
</dbReference>
<dbReference type="PANTHER" id="PTHR47117:SF10">
    <property type="entry name" value="KINESIN-LIKE PROTEIN KIF1B"/>
    <property type="match status" value="1"/>
</dbReference>
<dbReference type="InterPro" id="IPR011009">
    <property type="entry name" value="Kinase-like_dom_sf"/>
</dbReference>
<evidence type="ECO:0000259" key="36">
    <source>
        <dbReference type="PROSITE" id="PS50290"/>
    </source>
</evidence>
<keyword evidence="9" id="KW-0723">Serine/threonine-protein kinase</keyword>
<evidence type="ECO:0000256" key="2">
    <source>
        <dbReference type="ARBA" id="ARBA00004805"/>
    </source>
</evidence>
<dbReference type="SUPFAM" id="SSF48371">
    <property type="entry name" value="ARM repeat"/>
    <property type="match status" value="1"/>
</dbReference>
<evidence type="ECO:0000256" key="19">
    <source>
        <dbReference type="ARBA" id="ARBA00023212"/>
    </source>
</evidence>
<dbReference type="GO" id="GO:0021700">
    <property type="term" value="P:developmental maturation"/>
    <property type="evidence" value="ECO:0007669"/>
    <property type="project" value="UniProtKB-ARBA"/>
</dbReference>
<dbReference type="InterPro" id="IPR001752">
    <property type="entry name" value="Kinesin_motor_dom"/>
</dbReference>
<evidence type="ECO:0000256" key="6">
    <source>
        <dbReference type="ARBA" id="ARBA00012513"/>
    </source>
</evidence>
<dbReference type="SMART" id="SM00233">
    <property type="entry name" value="PH"/>
    <property type="match status" value="1"/>
</dbReference>
<evidence type="ECO:0000256" key="32">
    <source>
        <dbReference type="SAM" id="Coils"/>
    </source>
</evidence>
<evidence type="ECO:0000256" key="24">
    <source>
        <dbReference type="ARBA" id="ARBA00051347"/>
    </source>
</evidence>
<dbReference type="Gene3D" id="2.30.29.30">
    <property type="entry name" value="Pleckstrin-homology domain (PH domain)/Phosphotyrosine-binding domain (PTB)"/>
    <property type="match status" value="1"/>
</dbReference>
<dbReference type="OrthoDB" id="3176171at2759"/>
<comment type="catalytic activity">
    <reaction evidence="22">
        <text>L-seryl-[protein] + ATP = O-phospho-L-seryl-[protein] + ADP + H(+)</text>
        <dbReference type="Rhea" id="RHEA:17989"/>
        <dbReference type="Rhea" id="RHEA-COMP:9863"/>
        <dbReference type="Rhea" id="RHEA-COMP:11604"/>
        <dbReference type="ChEBI" id="CHEBI:15378"/>
        <dbReference type="ChEBI" id="CHEBI:29999"/>
        <dbReference type="ChEBI" id="CHEBI:30616"/>
        <dbReference type="ChEBI" id="CHEBI:83421"/>
        <dbReference type="ChEBI" id="CHEBI:456216"/>
        <dbReference type="EC" id="2.7.11.1"/>
    </reaction>
    <physiologicalReaction direction="left-to-right" evidence="22">
        <dbReference type="Rhea" id="RHEA:17990"/>
    </physiologicalReaction>
</comment>
<dbReference type="InterPro" id="IPR019821">
    <property type="entry name" value="Kinesin_motor_CS"/>
</dbReference>
<comment type="catalytic activity">
    <reaction evidence="20">
        <text>a 1,2-diacyl-sn-glycero-3-phospho-(1D-myo-inositol-4,5-bisphosphate) + ATP = a 1,2-diacyl-sn-glycero-3-phospho-(1D-myo-inositol-3,4,5-trisphosphate) + ADP + H(+)</text>
        <dbReference type="Rhea" id="RHEA:21292"/>
        <dbReference type="ChEBI" id="CHEBI:15378"/>
        <dbReference type="ChEBI" id="CHEBI:30616"/>
        <dbReference type="ChEBI" id="CHEBI:57836"/>
        <dbReference type="ChEBI" id="CHEBI:58456"/>
        <dbReference type="ChEBI" id="CHEBI:456216"/>
        <dbReference type="EC" id="2.7.1.153"/>
    </reaction>
    <physiologicalReaction direction="left-to-right" evidence="20">
        <dbReference type="Rhea" id="RHEA:21293"/>
    </physiologicalReaction>
</comment>
<feature type="domain" description="PH" evidence="34">
    <location>
        <begin position="1480"/>
        <end position="1578"/>
    </location>
</feature>
<dbReference type="InterPro" id="IPR027417">
    <property type="entry name" value="P-loop_NTPase"/>
</dbReference>
<dbReference type="InterPro" id="IPR008984">
    <property type="entry name" value="SMAD_FHA_dom_sf"/>
</dbReference>
<keyword evidence="15 30" id="KW-0067">ATP-binding</keyword>
<proteinExistence type="inferred from homology"/>
<dbReference type="SUPFAM" id="SSF50729">
    <property type="entry name" value="PH domain-like"/>
    <property type="match status" value="1"/>
</dbReference>
<feature type="coiled-coil region" evidence="32">
    <location>
        <begin position="502"/>
        <end position="551"/>
    </location>
</feature>
<dbReference type="PROSITE" id="PS51545">
    <property type="entry name" value="PIK_HELICAL"/>
    <property type="match status" value="1"/>
</dbReference>
<feature type="domain" description="PI3K/PI4K catalytic" evidence="36">
    <location>
        <begin position="2370"/>
        <end position="2655"/>
    </location>
</feature>
<comment type="subcellular location">
    <subcellularLocation>
        <location evidence="1">Cytoplasm</location>
        <location evidence="1">Cytoskeleton</location>
    </subcellularLocation>
</comment>
<dbReference type="FunFam" id="2.30.29.30:FF:000204">
    <property type="entry name" value="kinesin-like protein unc-104 isoform X6"/>
    <property type="match status" value="1"/>
</dbReference>
<dbReference type="Pfam" id="PF02192">
    <property type="entry name" value="PI3K_p85B"/>
    <property type="match status" value="1"/>
</dbReference>
<evidence type="ECO:0000256" key="17">
    <source>
        <dbReference type="ARBA" id="ARBA00023054"/>
    </source>
</evidence>
<dbReference type="EC" id="2.7.11.1" evidence="6"/>
<dbReference type="FunFam" id="1.25.40.70:FF:000001">
    <property type="entry name" value="Phosphatidylinositol 4,5-bisphosphate 3-kinase catalytic subunit"/>
    <property type="match status" value="1"/>
</dbReference>
<reference evidence="41" key="1">
    <citation type="submission" date="2020-11" db="EMBL/GenBank/DDBJ databases">
        <authorList>
            <person name="Tran Van P."/>
        </authorList>
    </citation>
    <scope>NUCLEOTIDE SEQUENCE</scope>
</reference>
<evidence type="ECO:0000256" key="13">
    <source>
        <dbReference type="ARBA" id="ARBA00022741"/>
    </source>
</evidence>
<dbReference type="Gene3D" id="1.25.40.70">
    <property type="entry name" value="Phosphatidylinositol 3-kinase, accessory domain (PIK)"/>
    <property type="match status" value="1"/>
</dbReference>
<dbReference type="FunFam" id="2.60.40.150:FF:000041">
    <property type="entry name" value="Phosphatidylinositol 4,5-bisphosphate 3-kinase catalytic subunit"/>
    <property type="match status" value="1"/>
</dbReference>
<dbReference type="InterPro" id="IPR022164">
    <property type="entry name" value="Kinesin-like"/>
</dbReference>
<dbReference type="PROSITE" id="PS00916">
    <property type="entry name" value="PI3_4_KINASE_2"/>
    <property type="match status" value="1"/>
</dbReference>
<dbReference type="InterPro" id="IPR022140">
    <property type="entry name" value="Kinesin-like_KIF1-typ"/>
</dbReference>
<dbReference type="GO" id="GO:0048490">
    <property type="term" value="P:anterograde synaptic vesicle transport"/>
    <property type="evidence" value="ECO:0007669"/>
    <property type="project" value="UniProtKB-ARBA"/>
</dbReference>
<dbReference type="InterPro" id="IPR049780">
    <property type="entry name" value="PH_KIFIA_KIFIB"/>
</dbReference>
<dbReference type="SUPFAM" id="SSF52540">
    <property type="entry name" value="P-loop containing nucleoside triphosphate hydrolases"/>
    <property type="match status" value="1"/>
</dbReference>
<organism evidence="41">
    <name type="scientific">Oppiella nova</name>
    <dbReference type="NCBI Taxonomy" id="334625"/>
    <lineage>
        <taxon>Eukaryota</taxon>
        <taxon>Metazoa</taxon>
        <taxon>Ecdysozoa</taxon>
        <taxon>Arthropoda</taxon>
        <taxon>Chelicerata</taxon>
        <taxon>Arachnida</taxon>
        <taxon>Acari</taxon>
        <taxon>Acariformes</taxon>
        <taxon>Sarcoptiformes</taxon>
        <taxon>Oribatida</taxon>
        <taxon>Brachypylina</taxon>
        <taxon>Oppioidea</taxon>
        <taxon>Oppiidae</taxon>
        <taxon>Oppiella</taxon>
    </lineage>
</organism>
<dbReference type="InterPro" id="IPR016024">
    <property type="entry name" value="ARM-type_fold"/>
</dbReference>
<dbReference type="GO" id="GO:0046934">
    <property type="term" value="F:1-phosphatidylinositol-4,5-bisphosphate 3-kinase activity"/>
    <property type="evidence" value="ECO:0007669"/>
    <property type="project" value="UniProtKB-EC"/>
</dbReference>
<dbReference type="InterPro" id="IPR011993">
    <property type="entry name" value="PH-like_dom_sf"/>
</dbReference>
<evidence type="ECO:0000256" key="5">
    <source>
        <dbReference type="ARBA" id="ARBA00012073"/>
    </source>
</evidence>
<evidence type="ECO:0000259" key="40">
    <source>
        <dbReference type="PROSITE" id="PS51547"/>
    </source>
</evidence>
<dbReference type="FunFam" id="1.10.1070.11:FF:000006">
    <property type="entry name" value="Phosphatidylinositol 4,5-bisphosphate 3-kinase catalytic subunit"/>
    <property type="match status" value="1"/>
</dbReference>
<dbReference type="SUPFAM" id="SSF49562">
    <property type="entry name" value="C2 domain (Calcium/lipid-binding domain, CaLB)"/>
    <property type="match status" value="1"/>
</dbReference>
<keyword evidence="16" id="KW-0581">Phagocytosis</keyword>
<evidence type="ECO:0000256" key="4">
    <source>
        <dbReference type="ARBA" id="ARBA00012010"/>
    </source>
</evidence>
<feature type="domain" description="PIK helical" evidence="38">
    <location>
        <begin position="2121"/>
        <end position="2299"/>
    </location>
</feature>
<dbReference type="InterPro" id="IPR002420">
    <property type="entry name" value="PI3K-type_C2_dom"/>
</dbReference>
<dbReference type="PROSITE" id="PS50290">
    <property type="entry name" value="PI3_4_KINASE_3"/>
    <property type="match status" value="1"/>
</dbReference>
<keyword evidence="17 32" id="KW-0175">Coiled coil</keyword>
<dbReference type="Pfam" id="PF00498">
    <property type="entry name" value="FHA"/>
    <property type="match status" value="1"/>
</dbReference>
<dbReference type="GO" id="GO:1904115">
    <property type="term" value="C:axon cytoplasm"/>
    <property type="evidence" value="ECO:0007669"/>
    <property type="project" value="GOC"/>
</dbReference>
<comment type="catalytic activity">
    <reaction evidence="24">
        <text>1-octadecanoyl-2-(5Z,8Z,11Z,14Z)-eicosatetraenoyl-sn-glycero-3-phospho-1D-myo-inositol 4,5-bisphosphate + ATP = 1-octadecanoyl-2-(5Z,8Z,11Z,14Z-eicosatetraenoyl)-sn-glycero-3-phospho-(1D-myo-inositol 3,4,5-triphosphate) + ADP + H(+)</text>
        <dbReference type="Rhea" id="RHEA:43396"/>
        <dbReference type="ChEBI" id="CHEBI:15378"/>
        <dbReference type="ChEBI" id="CHEBI:30616"/>
        <dbReference type="ChEBI" id="CHEBI:77137"/>
        <dbReference type="ChEBI" id="CHEBI:83243"/>
        <dbReference type="ChEBI" id="CHEBI:456216"/>
    </reaction>
    <physiologicalReaction direction="left-to-right" evidence="24">
        <dbReference type="Rhea" id="RHEA:43397"/>
    </physiologicalReaction>
</comment>
<dbReference type="InterPro" id="IPR003113">
    <property type="entry name" value="PI3K_ABD"/>
</dbReference>
<dbReference type="PROSITE" id="PS50003">
    <property type="entry name" value="PH_DOMAIN"/>
    <property type="match status" value="1"/>
</dbReference>
<sequence length="2672" mass="307446">MLAHAFEGYNVCIFAYGQTGSGKSYTMMGKQDDEGIIPHICKDLFNRIQFEDNNEVMYSVEVSYMEIYCERVRDLLNPKNKGSLRVREHPVLGPYVEDLSKLAVTSYEDIRDIMDEGNKARTVASTNMNETSSRSHAVFTIIFTQLREDRIRSHAVFTIIFTQLREDRMSGLTSEKVSKISLVDLAGSERADATGAQGTRLKEGGNSKTAMIAALSPADINFEETLSTLRYADRAKQIVCKAVINEDANAKIIRELKDEITRLRALLRSEGLDLEEDGCPISVQADGQRRSGSVSIVSENAMEQLQESEKLMLELNETWEQKLKKTESIRIQRETALAEMGVATREDGDAVGVFSPSETPHLVNLNEDPLMSECLIYYIKDGFTRVGQSNASVPQDIRLNGTHIISEHCIFENRNGRVTLIPCKDALCFVNGKQVDRPLEISTGSRVILGKYHVFRFQHPIRARENRDRRSPCVEQPSGPLQAVDWTYAQLELLEKQGIDLKSEMEQKLIVLEEQYKKEKEEADQLFEEQRKNYEQTIERLQQQVNQQSMTMSSLYASTISTLNECKVNDDEVFPEDYVWTEREIQIAKRAAKKWKYHQFTSLRDDLWGNAIFLKEANAISVELKKRVQFQFVLLTDTMFSPLPPEMITTYDELHYDDKVEERPFPRTIVAVEVTDLKNGATHYWSLNKLRHRLELMRQIYYNYFVEPTNNDYLLQCLTIAAQKLRSPVFLEDRKRLESMREMYKNEESSPLSPTECGLIESTSGGDPFYDRFPWFRLIGRTYVYLSNLLYPVSLIQKVPIVNEKGDVKGYLRVAIQSVGDDEEMNISESSCAIRQSARINFDDSDEELIRIQKKHKLQKEANSLFNLSKSETIDGLTTDDQQNNNYERNVDYDHKTGQHLQEDKEFTFRVTILHISDISKDYGDIFCQFNFLHRHDEAFSTEPIKNTGKGPAPGFFRVQNITVTVTKAFIEYLRLHPIVFEIFGHYQQHPLHKEAKDDRDFISGQNSLVRPPPRHMFPQSVPISLPIKSQKFTCLSPSLSTALVYSKYDLLVWMEICELAPNGEYNPVVVDHNDDTACRGTFLLHQGIQRRIRITIIYEPDAEVVFKEIREVVIGRIRTQADCPDTDDETDSSIISLGLFAGEYLEKMNNRNVYRYEAAWDSSLHNSLLLNRVTPYGERIYLTISSYLELENCTQPSIITKDFCLILYGRDARTFPRLTPNTKVLKNILSGAYRDANSNHISSVYELILKRAVDSGSPGVQRRQRRVLDTSTAYVRGEENLKGWQPRGDSLIFDHQWELEKIKRIEEVERIRHKILVKDRLNNADECTYDDMNFTSAMKTSSSRLSLILASPTNPTATQIGATDSMYEPWDMTDRERDLCLKCVHLIQTHIPSKPPPQSTKKNSLQTPTNEEITISSMSSSPDVLSPDKSISATNWLKKTAIDISAQTLNNVSQNEQLLGTDMKPSFVAEIEEIRVSPIISKKGFLNCLEDRTGCWVKRWVVVKRPYLFIYDDQKDTIEKNVINLSNALIECSEDQKQMLKVVNVFSIVTNYSGFLMQTSSDKEVHEWLYAINPLLAGQIKSKTSRFNRINKDTNCDEKQTETSMPPIPVPTADELWGRHLMPNSLAIDVLMPNGLLIEVMANRESTLETIKSDLWVEAKKNVFYRVLNDCNSYIFVSVTQDSKVEEFYDESRRLCDLRLFEPILKLIEPEGNKEEKILSSEISLAIGKPIHELDSIKEPEVVEFRRNIQTVCRQIVDKREALPLQEKVFYAFPPELDETIAVDIQTKELLEINVWITLEDQTVESHVLTVNPNYLCLHLISDVLSLVHKKSNIDHSVQQNTDKYVLKVCGFEQYLLGNNHLYRYSYIRSCISQAKVPQLLLVQKHKLNEKVPKSAFLMTSFMRRIGSLSIGSQSSDILNGLQNNQLMSLWKIESFFRIRVVLATYVNVRDVDRIYVKAGIYHGAEALCEEKVTQHVVPQNPRWNEMLEFDLFIPDIPRNARLCLSICAATFRKRRDEHYAIAFGNMQLFDFKSRLLSDKININLWPMPKGYEDLLNPLGMIGSNPNNDSSCLQIEFDRFALPVVYPPDPQIEEYAIFINKWRQKKDQASGSADSQSSSRYDCDDAVPVQEMPQLHEILRRDPLSELSEQEKDLLWRFRNSLSTIPDSLPKLLDAIKWNSRDEVSQLYLLLKKWPTIKVETALELLDCKYADLKVRSYAIKWLNSGLTDDHLMQYLLQLVQVLKKEPYYDNELSNFLLSRSLMNQRIGHFFFWHLKSEMYEPLHSLRCGILLEAYCRGLPFNCLHSVVKQVAALEKLEKLTDVLKERKDDTQKDRIRFLSNYIKQADYLEALQQLANPLNSSLILGDILVDECRIMDSAKRPLWLVWSNPDPMAHISCPTNAIIFKNGDDLRQDMLTLQVIRIIDLIWRRENLDLKMLPYTCLATGKQVGMIEVVRNAKTVMNIQRSGGRMAAFQVDSSQLHKWIKEHNKDKYNNAVDNFTKSCAGYCVATFILGIGDRNPDNIMITEDGQIFHIDFGHFLGHFKKKFGINRERVPFVLTYDFLQVISKGSENPLKSKEFEAFQQLCGRAYLALHQNANLLIALFTMMLSTGIPELQSMEDISYLRQTLQVEKTSDEALKYFETQLDEAHGGAWSTKLDWFFHSVKHSSKT</sequence>
<dbReference type="InterPro" id="IPR000341">
    <property type="entry name" value="PI3K_Ras-bd_dom"/>
</dbReference>